<keyword evidence="2" id="KW-1185">Reference proteome</keyword>
<accession>A0ABW2X8X3</accession>
<evidence type="ECO:0000313" key="2">
    <source>
        <dbReference type="Proteomes" id="UP001596915"/>
    </source>
</evidence>
<sequence length="118" mass="12994">MVLELEGPPPVVEAANRLRLKCNDYLELVEGDLLASRAWHNLERAAQEERANLSSKAAIPVHDAQAALSTLVPLMGGVRHTAGRPDPVLWAPDPSTEPEAVYERIEQAHTVTWPREGE</sequence>
<name>A0ABW2X8X3_9ACTN</name>
<dbReference type="EMBL" id="JBHTGL010000008">
    <property type="protein sequence ID" value="MFD0629301.1"/>
    <property type="molecule type" value="Genomic_DNA"/>
</dbReference>
<organism evidence="1 2">
    <name type="scientific">Streptomyces sanglieri</name>
    <dbReference type="NCBI Taxonomy" id="193460"/>
    <lineage>
        <taxon>Bacteria</taxon>
        <taxon>Bacillati</taxon>
        <taxon>Actinomycetota</taxon>
        <taxon>Actinomycetes</taxon>
        <taxon>Kitasatosporales</taxon>
        <taxon>Streptomycetaceae</taxon>
        <taxon>Streptomyces</taxon>
    </lineage>
</organism>
<gene>
    <name evidence="1" type="ORF">ACFQ2K_48560</name>
</gene>
<protein>
    <submittedName>
        <fullName evidence="1">Uncharacterized protein</fullName>
    </submittedName>
</protein>
<reference evidence="2" key="1">
    <citation type="journal article" date="2019" name="Int. J. Syst. Evol. Microbiol.">
        <title>The Global Catalogue of Microorganisms (GCM) 10K type strain sequencing project: providing services to taxonomists for standard genome sequencing and annotation.</title>
        <authorList>
            <consortium name="The Broad Institute Genomics Platform"/>
            <consortium name="The Broad Institute Genome Sequencing Center for Infectious Disease"/>
            <person name="Wu L."/>
            <person name="Ma J."/>
        </authorList>
    </citation>
    <scope>NUCLEOTIDE SEQUENCE [LARGE SCALE GENOMIC DNA]</scope>
    <source>
        <strain evidence="2">JCM 12607</strain>
    </source>
</reference>
<comment type="caution">
    <text evidence="1">The sequence shown here is derived from an EMBL/GenBank/DDBJ whole genome shotgun (WGS) entry which is preliminary data.</text>
</comment>
<evidence type="ECO:0000313" key="1">
    <source>
        <dbReference type="EMBL" id="MFD0629301.1"/>
    </source>
</evidence>
<dbReference type="Proteomes" id="UP001596915">
    <property type="component" value="Unassembled WGS sequence"/>
</dbReference>
<proteinExistence type="predicted"/>